<dbReference type="EMBL" id="BDQF01000015">
    <property type="protein sequence ID" value="GAW83626.1"/>
    <property type="molecule type" value="Genomic_DNA"/>
</dbReference>
<comment type="caution">
    <text evidence="1">The sequence shown here is derived from an EMBL/GenBank/DDBJ whole genome shotgun (WGS) entry which is preliminary data.</text>
</comment>
<reference evidence="2" key="1">
    <citation type="submission" date="2017-04" db="EMBL/GenBank/DDBJ databases">
        <title>Plasmodium gonderi genome.</title>
        <authorList>
            <person name="Arisue N."/>
            <person name="Honma H."/>
            <person name="Kawai S."/>
            <person name="Tougan T."/>
            <person name="Tanabe K."/>
            <person name="Horii T."/>
        </authorList>
    </citation>
    <scope>NUCLEOTIDE SEQUENCE [LARGE SCALE GENOMIC DNA]</scope>
    <source>
        <strain evidence="2">ATCC 30045</strain>
    </source>
</reference>
<protein>
    <submittedName>
        <fullName evidence="1">Uncharacterized protein</fullName>
    </submittedName>
</protein>
<dbReference type="OMA" id="NFYMLKN"/>
<keyword evidence="2" id="KW-1185">Reference proteome</keyword>
<evidence type="ECO:0000313" key="2">
    <source>
        <dbReference type="Proteomes" id="UP000195521"/>
    </source>
</evidence>
<organism evidence="1 2">
    <name type="scientific">Plasmodium gonderi</name>
    <dbReference type="NCBI Taxonomy" id="77519"/>
    <lineage>
        <taxon>Eukaryota</taxon>
        <taxon>Sar</taxon>
        <taxon>Alveolata</taxon>
        <taxon>Apicomplexa</taxon>
        <taxon>Aconoidasida</taxon>
        <taxon>Haemosporida</taxon>
        <taxon>Plasmodiidae</taxon>
        <taxon>Plasmodium</taxon>
        <taxon>Plasmodium (Plasmodium)</taxon>
    </lineage>
</organism>
<dbReference type="OrthoDB" id="372478at2759"/>
<dbReference type="GeneID" id="39750372"/>
<gene>
    <name evidence="1" type="ORF">PGO_144240</name>
</gene>
<evidence type="ECO:0000313" key="1">
    <source>
        <dbReference type="EMBL" id="GAW83626.1"/>
    </source>
</evidence>
<sequence>MLSHARKIKYIKNILYREKEKKKKKGRVKWHSQHIPYTDKYREKVTFLYKKKTLIQIIEHVQKEKALYLFNKDTGTCRTKNEIQFMQDERKHNHLREPTEADSKWMNFTQQDGIFGEKNRYHGKDYMSSSLSNIKNGEVYSKKIVSDTVIDEKYQSTAFLPLCRRQEDSQINLDKKKKKKKLIMIKKYEDMQEKNENRQNKIVIKYQMETMKHLIIILKKCEEYNYANYDLYGDICRIIPFLSKNGKNVKHIVTILHSLIKLNYFNEKYFIYPFWCIMNEDVFSNSELISILLVLSNLEKLNTLNYLFFYKVNYMLLHRIYSLSLHQIYNVLNAYLKVHKRLAASVDHGRKYKNNLTDQLRDDHVAIFPFNRKINSQNFKLFYNLSFHENSEKSTQSGYTPTTINFVFRLIDCLKKKKISIKKADKFINPHDCFNEFFIQHIKKELGHFFLKKLKSEYILFNRLERKNLYKIRDTIWGSLKGNQTKGQNGFTHFYFHRKDNNLDGLNLNEEVLNSPPVPTNNGARSITPKLLKLKKFEYIQLKLIKKMKKQLDARLLIPLIKVYQVGAQHNSNSTSSQIQWKNAEGVEKREKDLLLHNASLKDFFINNYKHMPLKFNEKSLVITLSCFSKQRKILSDEVLGMLINMIEKKINRFTHGQIVDIMNSISNIRNGRISINVLNFLIRFLFNNNKIIYMNDAHINTLLNVLIKKKQLINEDAILFITNFVVNHKPYFKNLKNMYSYFSFHFHFKTLNEDFLNTLYCSFLSNKNHNNIQFEQVNQILSSTLVISNHLKYQKRVFKQIDMCLLSILKKMNPSCDDNFIHFRDLDNLVQCISHINNSITSEVYKMDQVDIHKIINGGSHYHNAINFVYKRRHYKNGHLQRNNYTKNLRKKKNEEKKKKLQFYYSHNSYKKIYYMISSFNLRIFILIKKIFEKFLKQQNCIDIHNEGVVLLIKAVTNLYELQKKTMKVNKIYTYFYITKKWKCRKNKLLNAYFLKIINQINKNILQFLSTLNKEIIFLCNVHMLKSSYLFEPLNNDQVILSYLQKRVCQMEKKRVSISNAVFFLNFLSSYKIDEMVLQNDSAHLKQSLRSPNDTRIGLEEIGRRIIQSFLASQKMENPEEKREKLFDHIYNEKKRKKSNIKNVIQHFFLTYKHTNLDYFKKHQHKKKVYINKIWNNLERKMLKRKIKKMDDLVKKNINFMNLNKYNKFFISKFVKKWKKKKKYLILKCITNSSYVDTNDLIELLFSTIVTYLRCLINHQKNSDNNPPVNEYQKCITFVLNKMIVLKKPKIANTNYSLYFKLLLCIATLKCIFPKLLKNYNHILMYWKKIIGANLGNEKTFKNYFDYVKSGSVGDIREFNHLDIPHIPTLLRENMNSNLKNCNFVKCTISNEKTKRNLTHHPSCTFQQFLNYPSISQTKYKYKLKNKKHYSFNDCLYFKNAKYYKNVVFHNIYEHFSYLQNYSHILYLHFLYLKKRIQQMQSGKMGKLKKKKKKFFKNATRLNCTKRSSILFKNSIHIIEVKKVEFFHNHLIKVDICKKNNINSIRTFFFLPYSTFNLNTEVKNVICEKNQMKSSEHPFLKRELFLTLFLMNVEFRKHIQTEFNIVPMATDQFSSIHTKHNLHLYLVTKLLR</sequence>
<dbReference type="Proteomes" id="UP000195521">
    <property type="component" value="Unassembled WGS sequence"/>
</dbReference>
<name>A0A1Y1JM09_PLAGO</name>
<dbReference type="RefSeq" id="XP_028546215.1">
    <property type="nucleotide sequence ID" value="XM_028690414.1"/>
</dbReference>
<accession>A0A1Y1JM09</accession>
<proteinExistence type="predicted"/>